<proteinExistence type="predicted"/>
<dbReference type="EMBL" id="JATN01000319">
    <property type="protein sequence ID" value="EUC61049.1"/>
    <property type="molecule type" value="Genomic_DNA"/>
</dbReference>
<dbReference type="AlphaFoldDB" id="X8JBK6"/>
<dbReference type="Proteomes" id="UP000030108">
    <property type="component" value="Unassembled WGS sequence"/>
</dbReference>
<evidence type="ECO:0000313" key="2">
    <source>
        <dbReference type="Proteomes" id="UP000030108"/>
    </source>
</evidence>
<protein>
    <submittedName>
        <fullName evidence="1">Uncharacterized protein</fullName>
    </submittedName>
</protein>
<sequence length="74" mass="8471">MAGRVVLSSHEIVKATSTSVVCMSPVDSSPLQLFLPCIRFRDLAVSWRYCCSPSPSYRTYRRYSNCNIRRYNSS</sequence>
<evidence type="ECO:0000313" key="1">
    <source>
        <dbReference type="EMBL" id="EUC61049.1"/>
    </source>
</evidence>
<comment type="caution">
    <text evidence="1">The sequence shown here is derived from an EMBL/GenBank/DDBJ whole genome shotgun (WGS) entry which is preliminary data.</text>
</comment>
<dbReference type="OrthoDB" id="3351042at2759"/>
<reference evidence="2" key="1">
    <citation type="journal article" date="2014" name="Genome Announc.">
        <title>Draft genome sequence of the plant-pathogenic soil fungus Rhizoctonia solani anastomosis group 3 strain Rhs1AP.</title>
        <authorList>
            <person name="Cubeta M.A."/>
            <person name="Thomas E."/>
            <person name="Dean R.A."/>
            <person name="Jabaji S."/>
            <person name="Neate S.M."/>
            <person name="Tavantzis S."/>
            <person name="Toda T."/>
            <person name="Vilgalys R."/>
            <person name="Bharathan N."/>
            <person name="Fedorova-Abrams N."/>
            <person name="Pakala S.B."/>
            <person name="Pakala S.M."/>
            <person name="Zafar N."/>
            <person name="Joardar V."/>
            <person name="Losada L."/>
            <person name="Nierman W.C."/>
        </authorList>
    </citation>
    <scope>NUCLEOTIDE SEQUENCE [LARGE SCALE GENOMIC DNA]</scope>
    <source>
        <strain evidence="2">AG-3</strain>
    </source>
</reference>
<accession>X8JBK6</accession>
<name>X8JBK6_9AGAM</name>
<gene>
    <name evidence="1" type="ORF">RSOL_381190</name>
</gene>
<organism evidence="1 2">
    <name type="scientific">Rhizoctonia solani AG-3 Rhs1AP</name>
    <dbReference type="NCBI Taxonomy" id="1086054"/>
    <lineage>
        <taxon>Eukaryota</taxon>
        <taxon>Fungi</taxon>
        <taxon>Dikarya</taxon>
        <taxon>Basidiomycota</taxon>
        <taxon>Agaricomycotina</taxon>
        <taxon>Agaricomycetes</taxon>
        <taxon>Cantharellales</taxon>
        <taxon>Ceratobasidiaceae</taxon>
        <taxon>Rhizoctonia</taxon>
    </lineage>
</organism>